<keyword evidence="2" id="KW-0945">Host-virus interaction</keyword>
<evidence type="ECO:0000313" key="3">
    <source>
        <dbReference type="EMBL" id="AAU29488.1"/>
    </source>
</evidence>
<dbReference type="EMBL" id="AY730035">
    <property type="protein sequence ID" value="AAU29488.1"/>
    <property type="molecule type" value="Genomic_DNA"/>
</dbReference>
<name>Q643X5_ICMV</name>
<protein>
    <submittedName>
        <fullName evidence="3">AC4 protein</fullName>
    </submittedName>
</protein>
<organismHost>
    <name type="scientific">Manihot esculenta</name>
    <name type="common">Cassava</name>
    <name type="synonym">Jatropha manihot</name>
    <dbReference type="NCBI Taxonomy" id="3983"/>
</organismHost>
<comment type="similarity">
    <text evidence="1">Belongs to the geminiviridae protein AC4/C4 family.</text>
</comment>
<dbReference type="Pfam" id="PF01492">
    <property type="entry name" value="Gemini_C4"/>
    <property type="match status" value="1"/>
</dbReference>
<gene>
    <name evidence="3" type="primary">AC4</name>
</gene>
<evidence type="ECO:0000256" key="1">
    <source>
        <dbReference type="ARBA" id="ARBA00008996"/>
    </source>
</evidence>
<sequence>MRMGSLICTCSSSSKANTNARISDFSTWYHQPGQHISIQTFRELNPAPTSSPTSTRTVIPWNGEHFRSMDDRPEGVNNLQTTLTPQHLTAAVNQRL</sequence>
<dbReference type="InterPro" id="IPR002488">
    <property type="entry name" value="Gemini_C4"/>
</dbReference>
<evidence type="ECO:0000256" key="2">
    <source>
        <dbReference type="ARBA" id="ARBA00022581"/>
    </source>
</evidence>
<accession>Q643X5</accession>
<reference evidence="3" key="1">
    <citation type="journal article" date="2005" name="Arch. Virol.">
        <title>Biolistic infection of cassava using cloned components of Indian cassava mosaic virus.</title>
        <authorList>
            <person name="Rothenstein D."/>
            <person name="Briddon R.W."/>
            <person name="Haible D."/>
            <person name="Stanley J."/>
            <person name="Frischmuth T."/>
            <person name="Jeske H."/>
        </authorList>
    </citation>
    <scope>NUCLEOTIDE SEQUENCE</scope>
    <source>
        <strain evidence="3">Mah-2</strain>
    </source>
</reference>
<organism evidence="3">
    <name type="scientific">Indian cassava mosaic virus</name>
    <name type="common">ICMV</name>
    <dbReference type="NCBI Taxonomy" id="31600"/>
    <lineage>
        <taxon>Viruses</taxon>
        <taxon>Monodnaviria</taxon>
        <taxon>Shotokuvirae</taxon>
        <taxon>Cressdnaviricota</taxon>
        <taxon>Repensiviricetes</taxon>
        <taxon>Geplafuvirales</taxon>
        <taxon>Geminiviridae</taxon>
        <taxon>Begomovirus</taxon>
        <taxon>Begomovirus manihotisindianense</taxon>
    </lineage>
</organism>
<proteinExistence type="inferred from homology"/>